<comment type="caution">
    <text evidence="2">The sequence shown here is derived from an EMBL/GenBank/DDBJ whole genome shotgun (WGS) entry which is preliminary data.</text>
</comment>
<dbReference type="InterPro" id="IPR025240">
    <property type="entry name" value="DUF4189"/>
</dbReference>
<accession>A0A371BHV0</accession>
<protein>
    <submittedName>
        <fullName evidence="2">DUF4189 domain-containing protein</fullName>
    </submittedName>
</protein>
<name>A0A371BHV0_9SPHN</name>
<gene>
    <name evidence="2" type="ORF">DXH95_06990</name>
</gene>
<sequence length="281" mass="29922">MAVSAQTFVCPNGPGPGEVQVGITGGSHGVADIPICASDGRENADSPAADTTPNESHAVLVWHPNASDVWVAGNYVYKDNVGENVALNACNKVMGGGCTRGDKWWNSSITIIRDHEGYFTNAWEREGSKKLLDECSAKQLLQCEVFAKIKSSTGNRSPGASVRKYFAASAWVKGNFGYNDKLYVASGYRSADEATAAAIKACVDATSRPCEVNTLTGNGFVQAYRFDGNHNATTENSSKRAKEAAQAGCKKFKAKSCTLQAQFDSRKSGLFVHDFGASKAP</sequence>
<keyword evidence="3" id="KW-1185">Reference proteome</keyword>
<dbReference type="AlphaFoldDB" id="A0A371BHV0"/>
<evidence type="ECO:0000313" key="3">
    <source>
        <dbReference type="Proteomes" id="UP000263833"/>
    </source>
</evidence>
<proteinExistence type="predicted"/>
<evidence type="ECO:0000313" key="2">
    <source>
        <dbReference type="EMBL" id="RDV07118.1"/>
    </source>
</evidence>
<dbReference type="EMBL" id="QRGP01000001">
    <property type="protein sequence ID" value="RDV07118.1"/>
    <property type="molecule type" value="Genomic_DNA"/>
</dbReference>
<feature type="domain" description="DUF4189" evidence="1">
    <location>
        <begin position="181"/>
        <end position="261"/>
    </location>
</feature>
<evidence type="ECO:0000259" key="1">
    <source>
        <dbReference type="Pfam" id="PF13827"/>
    </source>
</evidence>
<reference evidence="3" key="1">
    <citation type="submission" date="2018-08" db="EMBL/GenBank/DDBJ databases">
        <authorList>
            <person name="Kim S.-J."/>
            <person name="Jung G.-Y."/>
        </authorList>
    </citation>
    <scope>NUCLEOTIDE SEQUENCE [LARGE SCALE GENOMIC DNA]</scope>
    <source>
        <strain evidence="3">GY_G</strain>
    </source>
</reference>
<dbReference type="Pfam" id="PF13827">
    <property type="entry name" value="DUF4189"/>
    <property type="match status" value="1"/>
</dbReference>
<organism evidence="2 3">
    <name type="scientific">Sphingorhabdus pulchriflava</name>
    <dbReference type="NCBI Taxonomy" id="2292257"/>
    <lineage>
        <taxon>Bacteria</taxon>
        <taxon>Pseudomonadati</taxon>
        <taxon>Pseudomonadota</taxon>
        <taxon>Alphaproteobacteria</taxon>
        <taxon>Sphingomonadales</taxon>
        <taxon>Sphingomonadaceae</taxon>
        <taxon>Sphingorhabdus</taxon>
    </lineage>
</organism>
<dbReference type="Proteomes" id="UP000263833">
    <property type="component" value="Unassembled WGS sequence"/>
</dbReference>